<dbReference type="SUPFAM" id="SSF50465">
    <property type="entry name" value="EF-Tu/eEF-1alpha/eIF2-gamma C-terminal domain"/>
    <property type="match status" value="1"/>
</dbReference>
<evidence type="ECO:0000256" key="6">
    <source>
        <dbReference type="ARBA" id="ARBA00023134"/>
    </source>
</evidence>
<dbReference type="Pfam" id="PF00009">
    <property type="entry name" value="GTP_EFTU"/>
    <property type="match status" value="1"/>
</dbReference>
<dbReference type="Pfam" id="PF03144">
    <property type="entry name" value="GTP_EFTU_D2"/>
    <property type="match status" value="1"/>
</dbReference>
<dbReference type="Gene3D" id="3.40.50.300">
    <property type="entry name" value="P-loop containing nucleotide triphosphate hydrolases"/>
    <property type="match status" value="1"/>
</dbReference>
<dbReference type="CDD" id="cd15491">
    <property type="entry name" value="selB_III"/>
    <property type="match status" value="1"/>
</dbReference>
<reference evidence="10 11" key="1">
    <citation type="submission" date="2016-05" db="EMBL/GenBank/DDBJ databases">
        <authorList>
            <person name="Lavstsen T."/>
            <person name="Jespersen J.S."/>
        </authorList>
    </citation>
    <scope>NUCLEOTIDE SEQUENCE [LARGE SCALE GENOMIC DNA]</scope>
    <source>
        <strain evidence="10 11">B7-9</strain>
    </source>
</reference>
<keyword evidence="10" id="KW-0251">Elongation factor</keyword>
<dbReference type="InterPro" id="IPR015191">
    <property type="entry name" value="SelB_WHD4"/>
</dbReference>
<dbReference type="InterPro" id="IPR027417">
    <property type="entry name" value="P-loop_NTPase"/>
</dbReference>
<keyword evidence="6" id="KW-0342">GTP-binding</keyword>
<dbReference type="OrthoDB" id="9804504at2"/>
<comment type="function">
    <text evidence="7">Translation factor necessary for the incorporation of selenocysteine into proteins. It probably replaces EF-Tu for the insertion of selenocysteine directed by the UGA codon. SelB binds GTP and GDP.</text>
</comment>
<keyword evidence="4" id="KW-0547">Nucleotide-binding</keyword>
<evidence type="ECO:0000313" key="11">
    <source>
        <dbReference type="Proteomes" id="UP000220922"/>
    </source>
</evidence>
<dbReference type="GO" id="GO:0005525">
    <property type="term" value="F:GTP binding"/>
    <property type="evidence" value="ECO:0007669"/>
    <property type="project" value="UniProtKB-KW"/>
</dbReference>
<dbReference type="InterPro" id="IPR057335">
    <property type="entry name" value="Beta-barrel_SelB"/>
</dbReference>
<dbReference type="PROSITE" id="PS51722">
    <property type="entry name" value="G_TR_2"/>
    <property type="match status" value="1"/>
</dbReference>
<dbReference type="PRINTS" id="PR00315">
    <property type="entry name" value="ELONGATNFCT"/>
</dbReference>
<dbReference type="InterPro" id="IPR015190">
    <property type="entry name" value="Elong_fac_SelB-wing-hlx_typ-2"/>
</dbReference>
<evidence type="ECO:0000259" key="9">
    <source>
        <dbReference type="PROSITE" id="PS51722"/>
    </source>
</evidence>
<evidence type="ECO:0000256" key="1">
    <source>
        <dbReference type="ARBA" id="ARBA00004496"/>
    </source>
</evidence>
<dbReference type="Proteomes" id="UP000220922">
    <property type="component" value="Unassembled WGS sequence"/>
</dbReference>
<keyword evidence="11" id="KW-1185">Reference proteome</keyword>
<dbReference type="InterPro" id="IPR050055">
    <property type="entry name" value="EF-Tu_GTPase"/>
</dbReference>
<dbReference type="Pfam" id="PF09107">
    <property type="entry name" value="WHD_3rd_SelB"/>
    <property type="match status" value="1"/>
</dbReference>
<dbReference type="FunFam" id="3.40.50.300:FF:001064">
    <property type="entry name" value="Selenocysteine-specific translation elongation factor"/>
    <property type="match status" value="1"/>
</dbReference>
<evidence type="ECO:0000313" key="10">
    <source>
        <dbReference type="EMBL" id="PDV97693.1"/>
    </source>
</evidence>
<comment type="caution">
    <text evidence="10">The sequence shown here is derived from an EMBL/GenBank/DDBJ whole genome shotgun (WGS) entry which is preliminary data.</text>
</comment>
<dbReference type="PANTHER" id="PTHR43721">
    <property type="entry name" value="ELONGATION FACTOR TU-RELATED"/>
    <property type="match status" value="1"/>
</dbReference>
<dbReference type="CDD" id="cd04171">
    <property type="entry name" value="SelB"/>
    <property type="match status" value="1"/>
</dbReference>
<keyword evidence="3" id="KW-0963">Cytoplasm</keyword>
<dbReference type="InterPro" id="IPR004535">
    <property type="entry name" value="Transl_elong_SelB"/>
</dbReference>
<dbReference type="InterPro" id="IPR009000">
    <property type="entry name" value="Transl_B-barrel_sf"/>
</dbReference>
<accession>A0A2H3KKH1</accession>
<comment type="subcellular location">
    <subcellularLocation>
        <location evidence="1">Cytoplasm</location>
    </subcellularLocation>
</comment>
<dbReference type="GO" id="GO:0003723">
    <property type="term" value="F:RNA binding"/>
    <property type="evidence" value="ECO:0007669"/>
    <property type="project" value="InterPro"/>
</dbReference>
<evidence type="ECO:0000256" key="5">
    <source>
        <dbReference type="ARBA" id="ARBA00022917"/>
    </source>
</evidence>
<dbReference type="Gene3D" id="2.40.30.10">
    <property type="entry name" value="Translation factors"/>
    <property type="match status" value="1"/>
</dbReference>
<dbReference type="InterPro" id="IPR036390">
    <property type="entry name" value="WH_DNA-bd_sf"/>
</dbReference>
<dbReference type="InterPro" id="IPR000795">
    <property type="entry name" value="T_Tr_GTP-bd_dom"/>
</dbReference>
<dbReference type="Gene3D" id="1.10.10.2770">
    <property type="match status" value="1"/>
</dbReference>
<evidence type="ECO:0000256" key="3">
    <source>
        <dbReference type="ARBA" id="ARBA00022490"/>
    </source>
</evidence>
<organism evidence="10 11">
    <name type="scientific">Candidatus Chloroploca asiatica</name>
    <dbReference type="NCBI Taxonomy" id="1506545"/>
    <lineage>
        <taxon>Bacteria</taxon>
        <taxon>Bacillati</taxon>
        <taxon>Chloroflexota</taxon>
        <taxon>Chloroflexia</taxon>
        <taxon>Chloroflexales</taxon>
        <taxon>Chloroflexineae</taxon>
        <taxon>Oscillochloridaceae</taxon>
        <taxon>Candidatus Chloroploca</taxon>
    </lineage>
</organism>
<evidence type="ECO:0000256" key="4">
    <source>
        <dbReference type="ARBA" id="ARBA00022741"/>
    </source>
</evidence>
<dbReference type="Gene3D" id="1.10.10.10">
    <property type="entry name" value="Winged helix-like DNA-binding domain superfamily/Winged helix DNA-binding domain"/>
    <property type="match status" value="1"/>
</dbReference>
<evidence type="ECO:0000256" key="7">
    <source>
        <dbReference type="ARBA" id="ARBA00025526"/>
    </source>
</evidence>
<dbReference type="AlphaFoldDB" id="A0A2H3KKH1"/>
<dbReference type="SUPFAM" id="SSF50447">
    <property type="entry name" value="Translation proteins"/>
    <property type="match status" value="1"/>
</dbReference>
<proteinExistence type="predicted"/>
<dbReference type="Pfam" id="PF09106">
    <property type="entry name" value="WHD_2nd_SelB"/>
    <property type="match status" value="1"/>
</dbReference>
<dbReference type="EMBL" id="LYXE01000127">
    <property type="protein sequence ID" value="PDV97693.1"/>
    <property type="molecule type" value="Genomic_DNA"/>
</dbReference>
<dbReference type="CDD" id="cd03696">
    <property type="entry name" value="SelB_II"/>
    <property type="match status" value="1"/>
</dbReference>
<dbReference type="GO" id="GO:0003924">
    <property type="term" value="F:GTPase activity"/>
    <property type="evidence" value="ECO:0007669"/>
    <property type="project" value="InterPro"/>
</dbReference>
<gene>
    <name evidence="10" type="ORF">A9Q02_04390</name>
</gene>
<evidence type="ECO:0000256" key="8">
    <source>
        <dbReference type="ARBA" id="ARBA00031615"/>
    </source>
</evidence>
<name>A0A2H3KKH1_9CHLR</name>
<sequence length="631" mass="68908">MRAMFVVGTAGHVDHGKSTLVKALTGIDPDRWEEEQRRQMTIDLGFAWLALPGGRRVSVVDVPGHERFIKNMLAGVGGLDAALLIIAADESMMPQTREHLAILDLLDVRHGVVVLTKADLVDAEWLALVREEVTSELAHTSLADAPLVAVSARTGAGLDQLRQTLEQVLQSLPPRAKTDGIPRLPVDRSFTIGGFGTVVTGTLRDGSLRVGDEVVVLPSGLTGRIRGLQIHYDKVEVVAPGTRVAVNLAGIHHSEVKRGDVLVPAGTLQPTRLIDLHLRVLADAPGPLEQNCSLDLFTGASEVPCRLTLLDTEQLAPGSSGWAQVRLEVPVVVVRDDHCILRIASPSRTVAGGMVVDPFPVRHRRFRTEVIAALETLARGDPAELVLQMLGTDPPRPWDEVARAVGLPDEQMHSLVSDLVASGRVLTIPALHIGEKAAPLADILLVTATGWQGLATRLVPPVRAYHTRFPLRRGMPREELRQKLRLAPRLIGGIVDEAIRCEIIAADETSVWLVGHDPQLAAHQQRAVATTLAAMRRTPYSPPLPDLDPEVLAWVVQQQMLVRIAPDLYLLPETYAELVNWVLTILQAEGSLTVGQLRDHFGSTRRYALALLEHLDERKLTRRVGERRELA</sequence>
<dbReference type="InterPro" id="IPR009001">
    <property type="entry name" value="Transl_elong_EF1A/Init_IF2_C"/>
</dbReference>
<dbReference type="PANTHER" id="PTHR43721:SF22">
    <property type="entry name" value="ELONGATION FACTOR TU, MITOCHONDRIAL"/>
    <property type="match status" value="1"/>
</dbReference>
<dbReference type="GO" id="GO:0003746">
    <property type="term" value="F:translation elongation factor activity"/>
    <property type="evidence" value="ECO:0007669"/>
    <property type="project" value="UniProtKB-KW"/>
</dbReference>
<dbReference type="InterPro" id="IPR004161">
    <property type="entry name" value="EFTu-like_2"/>
</dbReference>
<dbReference type="NCBIfam" id="TIGR00475">
    <property type="entry name" value="selB"/>
    <property type="match status" value="1"/>
</dbReference>
<protein>
    <recommendedName>
        <fullName evidence="2">Selenocysteine-specific elongation factor</fullName>
    </recommendedName>
    <alternativeName>
        <fullName evidence="8">SelB translation factor</fullName>
    </alternativeName>
</protein>
<dbReference type="GO" id="GO:0005829">
    <property type="term" value="C:cytosol"/>
    <property type="evidence" value="ECO:0007669"/>
    <property type="project" value="TreeGrafter"/>
</dbReference>
<dbReference type="SUPFAM" id="SSF46785">
    <property type="entry name" value="Winged helix' DNA-binding domain"/>
    <property type="match status" value="2"/>
</dbReference>
<dbReference type="GO" id="GO:0001514">
    <property type="term" value="P:selenocysteine incorporation"/>
    <property type="evidence" value="ECO:0007669"/>
    <property type="project" value="InterPro"/>
</dbReference>
<feature type="domain" description="Tr-type G" evidence="9">
    <location>
        <begin position="2"/>
        <end position="175"/>
    </location>
</feature>
<dbReference type="InterPro" id="IPR036388">
    <property type="entry name" value="WH-like_DNA-bd_sf"/>
</dbReference>
<keyword evidence="5" id="KW-0648">Protein biosynthesis</keyword>
<dbReference type="SUPFAM" id="SSF52540">
    <property type="entry name" value="P-loop containing nucleoside triphosphate hydrolases"/>
    <property type="match status" value="1"/>
</dbReference>
<evidence type="ECO:0000256" key="2">
    <source>
        <dbReference type="ARBA" id="ARBA00015953"/>
    </source>
</evidence>
<dbReference type="Pfam" id="PF25461">
    <property type="entry name" value="Beta-barrel_SelB"/>
    <property type="match status" value="1"/>
</dbReference>